<evidence type="ECO:0000313" key="1">
    <source>
        <dbReference type="EMBL" id="TPV29100.1"/>
    </source>
</evidence>
<comment type="caution">
    <text evidence="1">The sequence shown here is derived from an EMBL/GenBank/DDBJ whole genome shotgun (WGS) entry which is preliminary data.</text>
</comment>
<dbReference type="GO" id="GO:0005524">
    <property type="term" value="F:ATP binding"/>
    <property type="evidence" value="ECO:0007669"/>
    <property type="project" value="UniProtKB-KW"/>
</dbReference>
<dbReference type="InterPro" id="IPR036890">
    <property type="entry name" value="HATPase_C_sf"/>
</dbReference>
<keyword evidence="1" id="KW-0547">Nucleotide-binding</keyword>
<keyword evidence="1" id="KW-0067">ATP-binding</keyword>
<dbReference type="SUPFAM" id="SSF55874">
    <property type="entry name" value="ATPase domain of HSP90 chaperone/DNA topoisomerase II/histidine kinase"/>
    <property type="match status" value="1"/>
</dbReference>
<gene>
    <name evidence="1" type="ORF">FJW02_21110</name>
</gene>
<reference evidence="1 2" key="1">
    <citation type="submission" date="2019-06" db="EMBL/GenBank/DDBJ databases">
        <title>Taxogenomics and systematics of the genus Pantoea.</title>
        <authorList>
            <person name="Tambong J.T."/>
        </authorList>
    </citation>
    <scope>NUCLEOTIDE SEQUENCE [LARGE SCALE GENOMIC DNA]</scope>
    <source>
        <strain evidence="1 2">LMG 24197</strain>
    </source>
</reference>
<dbReference type="Proteomes" id="UP000315469">
    <property type="component" value="Unassembled WGS sequence"/>
</dbReference>
<dbReference type="RefSeq" id="WP_140916597.1">
    <property type="nucleotide sequence ID" value="NZ_CP045720.1"/>
</dbReference>
<organism evidence="1 2">
    <name type="scientific">Pantoea eucalypti</name>
    <dbReference type="NCBI Taxonomy" id="470933"/>
    <lineage>
        <taxon>Bacteria</taxon>
        <taxon>Pseudomonadati</taxon>
        <taxon>Pseudomonadota</taxon>
        <taxon>Gammaproteobacteria</taxon>
        <taxon>Enterobacterales</taxon>
        <taxon>Erwiniaceae</taxon>
        <taxon>Pantoea</taxon>
    </lineage>
</organism>
<name>A0ABY2Z964_9GAMM</name>
<proteinExistence type="predicted"/>
<protein>
    <submittedName>
        <fullName evidence="1">ATP-binding protein</fullName>
    </submittedName>
</protein>
<dbReference type="Gene3D" id="3.30.565.10">
    <property type="entry name" value="Histidine kinase-like ATPase, C-terminal domain"/>
    <property type="match status" value="1"/>
</dbReference>
<dbReference type="EMBL" id="VHJB01000103">
    <property type="protein sequence ID" value="TPV29100.1"/>
    <property type="molecule type" value="Genomic_DNA"/>
</dbReference>
<sequence>MFDEKTGLTIMVPTLNGTESDFCRLFMIFEQAMASGTAQVRFVFTYCNFLRPNAVAFLGGTVRSLQLQGKTVFFFWESLSPKVKASLVQNGFCNALGHGDRGYTGHAIPYREDRYEDFNSILDYLTQNWIGKGWVRVSEPLRDAIAGKVWEIYTNSFEHANSPVGVYSCGQHFHQRNELVLCVVDFGVGIPNKVRAYLSADTRAESITAESCLRWACVSGNTTAAVNGVPRGLGLNLLKDLVSVNNGKLELYSHNAYVKMDANGEEYKTLPFYFKGTILSITLACDEKYYRLTSELGS</sequence>
<keyword evidence="2" id="KW-1185">Reference proteome</keyword>
<evidence type="ECO:0000313" key="2">
    <source>
        <dbReference type="Proteomes" id="UP000315469"/>
    </source>
</evidence>
<dbReference type="GeneID" id="90519815"/>
<accession>A0ABY2Z964</accession>